<organism evidence="1">
    <name type="scientific">mine drainage metagenome</name>
    <dbReference type="NCBI Taxonomy" id="410659"/>
    <lineage>
        <taxon>unclassified sequences</taxon>
        <taxon>metagenomes</taxon>
        <taxon>ecological metagenomes</taxon>
    </lineage>
</organism>
<gene>
    <name evidence="1" type="ORF">GALL_409870</name>
</gene>
<protein>
    <submittedName>
        <fullName evidence="1">Uncharacterized protein</fullName>
    </submittedName>
</protein>
<name>A0A1J5Q0Z6_9ZZZZ</name>
<dbReference type="EMBL" id="MLJW01001643">
    <property type="protein sequence ID" value="OIQ77326.1"/>
    <property type="molecule type" value="Genomic_DNA"/>
</dbReference>
<dbReference type="AlphaFoldDB" id="A0A1J5Q0Z6"/>
<proteinExistence type="predicted"/>
<reference evidence="1" key="1">
    <citation type="submission" date="2016-10" db="EMBL/GenBank/DDBJ databases">
        <title>Sequence of Gallionella enrichment culture.</title>
        <authorList>
            <person name="Poehlein A."/>
            <person name="Muehling M."/>
            <person name="Daniel R."/>
        </authorList>
    </citation>
    <scope>NUCLEOTIDE SEQUENCE</scope>
</reference>
<sequence length="60" mass="6207">MVVGIRQTSKAISAVMLTTVPAPAASTLKIENGSKVTVTARTTMVRATSKMVNAISLGVF</sequence>
<comment type="caution">
    <text evidence="1">The sequence shown here is derived from an EMBL/GenBank/DDBJ whole genome shotgun (WGS) entry which is preliminary data.</text>
</comment>
<accession>A0A1J5Q0Z6</accession>
<evidence type="ECO:0000313" key="1">
    <source>
        <dbReference type="EMBL" id="OIQ77326.1"/>
    </source>
</evidence>